<dbReference type="GO" id="GO:0009396">
    <property type="term" value="P:folic acid-containing compound biosynthetic process"/>
    <property type="evidence" value="ECO:0007669"/>
    <property type="project" value="TreeGrafter"/>
</dbReference>
<evidence type="ECO:0000256" key="3">
    <source>
        <dbReference type="ARBA" id="ARBA00022840"/>
    </source>
</evidence>
<name>A0A6G8F0X3_9BACT</name>
<keyword evidence="2 4" id="KW-0547">Nucleotide-binding</keyword>
<dbReference type="Pfam" id="PF01812">
    <property type="entry name" value="5-FTHF_cyc-lig"/>
    <property type="match status" value="1"/>
</dbReference>
<keyword evidence="5" id="KW-0436">Ligase</keyword>
<accession>A0A6G8F0X3</accession>
<dbReference type="GO" id="GO:0030272">
    <property type="term" value="F:5-formyltetrahydrofolate cyclo-ligase activity"/>
    <property type="evidence" value="ECO:0007669"/>
    <property type="project" value="UniProtKB-EC"/>
</dbReference>
<sequence>MDKKSLRIYIKEEKRRHPATELSEEDARLCREVLDNRRVKEAGVVLLYWSLPDEVCTHGLVEALAAMGKTVLLPRVAGDTELTLHRFTSVGDMVCGAYGILEPAGEAVGVEELTRLLRQEKGCGGTAAGMVGIIPGVAFDASGHRLGRGKGYYDRLLAQVPWLYTIGLCYPFQLLGSVPADGTDVVMAEVIC</sequence>
<dbReference type="PANTHER" id="PTHR23407:SF1">
    <property type="entry name" value="5-FORMYLTETRAHYDROFOLATE CYCLO-LIGASE"/>
    <property type="match status" value="1"/>
</dbReference>
<dbReference type="EMBL" id="MN990733">
    <property type="protein sequence ID" value="QIM09927.1"/>
    <property type="molecule type" value="Genomic_DNA"/>
</dbReference>
<dbReference type="PIRSF" id="PIRSF006806">
    <property type="entry name" value="FTHF_cligase"/>
    <property type="match status" value="1"/>
</dbReference>
<dbReference type="Gene3D" id="3.40.50.10420">
    <property type="entry name" value="NagB/RpiA/CoA transferase-like"/>
    <property type="match status" value="1"/>
</dbReference>
<dbReference type="InterPro" id="IPR002698">
    <property type="entry name" value="FTHF_cligase"/>
</dbReference>
<dbReference type="AlphaFoldDB" id="A0A6G8F0X3"/>
<dbReference type="SUPFAM" id="SSF100950">
    <property type="entry name" value="NagB/RpiA/CoA transferase-like"/>
    <property type="match status" value="1"/>
</dbReference>
<dbReference type="PANTHER" id="PTHR23407">
    <property type="entry name" value="ATPASE INHIBITOR/5-FORMYLTETRAHYDROFOLATE CYCLO-LIGASE"/>
    <property type="match status" value="1"/>
</dbReference>
<evidence type="ECO:0000313" key="5">
    <source>
        <dbReference type="EMBL" id="QIM09927.1"/>
    </source>
</evidence>
<feature type="binding site" evidence="4">
    <location>
        <begin position="145"/>
        <end position="153"/>
    </location>
    <ligand>
        <name>ATP</name>
        <dbReference type="ChEBI" id="CHEBI:30616"/>
    </ligand>
</feature>
<dbReference type="GO" id="GO:0005524">
    <property type="term" value="F:ATP binding"/>
    <property type="evidence" value="ECO:0007669"/>
    <property type="project" value="UniProtKB-KW"/>
</dbReference>
<dbReference type="InterPro" id="IPR024185">
    <property type="entry name" value="FTHF_cligase-like_sf"/>
</dbReference>
<organism evidence="5">
    <name type="scientific">uncultured Prevotella sp</name>
    <dbReference type="NCBI Taxonomy" id="159272"/>
    <lineage>
        <taxon>Bacteria</taxon>
        <taxon>Pseudomonadati</taxon>
        <taxon>Bacteroidota</taxon>
        <taxon>Bacteroidia</taxon>
        <taxon>Bacteroidales</taxon>
        <taxon>Prevotellaceae</taxon>
        <taxon>Prevotella</taxon>
        <taxon>environmental samples</taxon>
    </lineage>
</organism>
<proteinExistence type="inferred from homology"/>
<dbReference type="EC" id="6.3.3.2" evidence="5"/>
<dbReference type="GO" id="GO:0035999">
    <property type="term" value="P:tetrahydrofolate interconversion"/>
    <property type="evidence" value="ECO:0007669"/>
    <property type="project" value="TreeGrafter"/>
</dbReference>
<comment type="similarity">
    <text evidence="1">Belongs to the 5-formyltetrahydrofolate cyclo-ligase family.</text>
</comment>
<feature type="binding site" evidence="4">
    <location>
        <position position="54"/>
    </location>
    <ligand>
        <name>substrate</name>
    </ligand>
</feature>
<evidence type="ECO:0000256" key="1">
    <source>
        <dbReference type="ARBA" id="ARBA00010638"/>
    </source>
</evidence>
<dbReference type="InterPro" id="IPR037171">
    <property type="entry name" value="NagB/RpiA_transferase-like"/>
</dbReference>
<protein>
    <submittedName>
        <fullName evidence="5">5-formyltetrahydrofolate cyclo-ligase</fullName>
        <ecNumber evidence="5">6.3.3.2</ecNumber>
    </submittedName>
</protein>
<evidence type="ECO:0000256" key="2">
    <source>
        <dbReference type="ARBA" id="ARBA00022741"/>
    </source>
</evidence>
<gene>
    <name evidence="5" type="ORF">Prevot485_0260</name>
</gene>
<feature type="binding site" evidence="4">
    <location>
        <begin position="3"/>
        <end position="7"/>
    </location>
    <ligand>
        <name>ATP</name>
        <dbReference type="ChEBI" id="CHEBI:30616"/>
    </ligand>
</feature>
<keyword evidence="3 4" id="KW-0067">ATP-binding</keyword>
<evidence type="ECO:0000256" key="4">
    <source>
        <dbReference type="PIRSR" id="PIRSR006806-1"/>
    </source>
</evidence>
<reference evidence="5" key="1">
    <citation type="journal article" date="2020" name="J. ISSAAS">
        <title>Lactobacilli and other gastrointestinal microbiota of Peromyscus leucopus, reservoir host for agents of Lyme disease and other zoonoses in North America.</title>
        <authorList>
            <person name="Milovic A."/>
            <person name="Bassam K."/>
            <person name="Shao H."/>
            <person name="Chatzistamou I."/>
            <person name="Tufts D.M."/>
            <person name="Diuk-Wasser M."/>
            <person name="Barbour A.G."/>
        </authorList>
    </citation>
    <scope>NUCLEOTIDE SEQUENCE</scope>
    <source>
        <strain evidence="5">LL70</strain>
    </source>
</reference>